<proteinExistence type="predicted"/>
<keyword evidence="1" id="KW-0614">Plasmid</keyword>
<dbReference type="EMBL" id="AP024959">
    <property type="protein sequence ID" value="BCZ85570.1"/>
    <property type="molecule type" value="Genomic_DNA"/>
</dbReference>
<keyword evidence="2" id="KW-1185">Reference proteome</keyword>
<accession>A0ABM7U339</accession>
<gene>
    <name evidence="1" type="ORF">PTKU64_92450</name>
</gene>
<geneLocation type="plasmid" evidence="1 2">
    <name>pPT365</name>
</geneLocation>
<reference evidence="1 2" key="1">
    <citation type="journal article" date="2022" name="Front. Microbiol.">
        <title>Identification and characterization of a novel class of self-sufficient cytochrome P450 hydroxylase involved in cyclohexanecarboxylate degradation in Paraburkholderia terrae strain KU-64.</title>
        <authorList>
            <person name="Yamamoto T."/>
            <person name="Hasegawa Y."/>
            <person name="Iwaki H."/>
        </authorList>
    </citation>
    <scope>NUCLEOTIDE SEQUENCE [LARGE SCALE GENOMIC DNA]</scope>
    <source>
        <strain evidence="1 2">KU-64</strain>
    </source>
</reference>
<name>A0ABM7U339_9BURK</name>
<evidence type="ECO:0000313" key="2">
    <source>
        <dbReference type="Proteomes" id="UP001319874"/>
    </source>
</evidence>
<protein>
    <submittedName>
        <fullName evidence="1">Uncharacterized protein</fullName>
    </submittedName>
</protein>
<evidence type="ECO:0000313" key="1">
    <source>
        <dbReference type="EMBL" id="BCZ85570.1"/>
    </source>
</evidence>
<dbReference type="Proteomes" id="UP001319874">
    <property type="component" value="Plasmid pPT365"/>
</dbReference>
<organism evidence="1 2">
    <name type="scientific">Paraburkholderia terrae</name>
    <dbReference type="NCBI Taxonomy" id="311230"/>
    <lineage>
        <taxon>Bacteria</taxon>
        <taxon>Pseudomonadati</taxon>
        <taxon>Pseudomonadota</taxon>
        <taxon>Betaproteobacteria</taxon>
        <taxon>Burkholderiales</taxon>
        <taxon>Burkholderiaceae</taxon>
        <taxon>Paraburkholderia</taxon>
    </lineage>
</organism>
<sequence>MGRFCADRVAAYGELLSIELEQARIQVVREVIAQIQAECMEFEVGESLARKVYARASRANSS</sequence>